<dbReference type="RefSeq" id="WP_104871410.1">
    <property type="nucleotide sequence ID" value="NZ_PUAP01000019.1"/>
</dbReference>
<reference evidence="2 3" key="1">
    <citation type="journal article" date="2018" name="Pathog. Dis.">
        <title>Whole-genome sequencing based characterization of antimicrobial resistance in Enterococcus.</title>
        <authorList>
            <person name="Tyson G."/>
        </authorList>
    </citation>
    <scope>NUCLEOTIDE SEQUENCE [LARGE SCALE GENOMIC DNA]</scope>
    <source>
        <strain evidence="2 3">CVM N55263</strain>
    </source>
</reference>
<feature type="chain" id="PRO_5015548717" evidence="1">
    <location>
        <begin position="28"/>
        <end position="1352"/>
    </location>
</feature>
<dbReference type="EMBL" id="PUAP01000019">
    <property type="protein sequence ID" value="PQF23817.1"/>
    <property type="molecule type" value="Genomic_DNA"/>
</dbReference>
<sequence>MKAKKIRMIATSFLLFQHALLPSAVFAIENETVASTEIMEEQPESHLSEETPEVAIEEPTVEEPIVEEEPEQEIPAESTVIETPEVVEEVPKIEEEAPVVSDEVATEESVVSELPPIDEAPVPNYLRAWNETPENLAQLTNHGRISYLEGVLQKAINRKITLGTAINSTETFSVTVPTYSMVERVNGNNGWISSIVTDSGVGMPDELYTQMYYGNHPTHNNTYLLLNISSNRSDITVSGNAMLYSNFTAEINFTVKRVQISNSTEPVEIRGNVTLGATGVATQYTDIATPRKLTSRNYTNEKIGSLEIDDGRSSAVIGNNIIIQAQRAPVTMTEAEIRSWFAQLPDDPNNYEYSVASPAEGWRPEARGDMVVTLKNKTTGVTETHTTNYVVIDTQAPTGTVKSGFIGIFNEQTNVPTRSDLLQFMNNDLKDNWTLPDDIKIQLVDKSGRTIYLSDLDPSMSTYTGYIRLEDEIGMQSNLQEVTFQLKDSQGPTANVATTPVDFEATRVNDLTKEDIMKFFVDPPVDNQTPTDKIDIALLDSAGNTVSIKNVAPSTTIHDAKIRLRDEANNQTDYSVKYRIVDTQAPTATFKGEVIDFSTHTSNTFSRTDLLRFLNGDPVDNWTLSPNINIQLVDEKGNEFNLNNMEFKEHTGYIRLEDEEGNQSSLQEVKFLGGDTEGPTGNVTTSPVDFQARRKDELTRDDLLRFFTDDPLDNVTPTDQIDLSLRNNAGDVVSIVNVAPSTTVYDAKVRLQDQANNQTEYSVNYRVVDTQAPTGERKTSWTILEANRHRNFTQEEMRLVFKHLEDNWSTLENIKLTADRNLAGMKPNGENAFYPTSITARDEAENESTFTQTMIRIEDRTAPTANFKNEVIDFSSHTENTFSRTDLLQFFNGDPDDNWSLPENITIELVDSEGNEFELDDLEYKEYIGFIRLEDEEGNQSELQEVKFLAGDNEGPTGNVVTQPVDFQARRKDELTKDELLQFFTEDPLDNTTPTDQIDLSLCNDNGDNVSIVNVAPSTTVYDANVRLEDIRGNYTDYDVKYRVIDTQAPTGTVKSHWTVLQATRHRDFTQEELRSLIDNLADNWTELTNIKLENHLHLYDLSPSAGGTYYPMDITAIDEAGNERIFKNTMPRIVDTTAPDGTLKDPLVFTKGQTVPEPREFLDGDPTDNWTLTPDIKVEVAYENNAAFADLAVGDHGVTITLTDQAGNVRTLNSQVTILEDTSEYIDVTIPTNVSFAESKESNGIVSPTYQIQNNAERAVQVSVSSVVSQSATEKLTEIDLGVKNNLNDNQVMLISSGKNLNNRRELGTIEGHSTSFSFSLFGTVGENFDFESLDDPLNPIYSMRLNFHAQ</sequence>
<keyword evidence="1" id="KW-0732">Signal</keyword>
<gene>
    <name evidence="2" type="ORF">CUS89_05855</name>
</gene>
<organism evidence="2 3">
    <name type="scientific">Enterococcus mundtii</name>
    <dbReference type="NCBI Taxonomy" id="53346"/>
    <lineage>
        <taxon>Bacteria</taxon>
        <taxon>Bacillati</taxon>
        <taxon>Bacillota</taxon>
        <taxon>Bacilli</taxon>
        <taxon>Lactobacillales</taxon>
        <taxon>Enterococcaceae</taxon>
        <taxon>Enterococcus</taxon>
    </lineage>
</organism>
<comment type="caution">
    <text evidence="2">The sequence shown here is derived from an EMBL/GenBank/DDBJ whole genome shotgun (WGS) entry which is preliminary data.</text>
</comment>
<accession>A0A2S7RVC8</accession>
<protein>
    <submittedName>
        <fullName evidence="2">Uncharacterized protein</fullName>
    </submittedName>
</protein>
<evidence type="ECO:0000313" key="2">
    <source>
        <dbReference type="EMBL" id="PQF23817.1"/>
    </source>
</evidence>
<evidence type="ECO:0000313" key="3">
    <source>
        <dbReference type="Proteomes" id="UP000237934"/>
    </source>
</evidence>
<feature type="signal peptide" evidence="1">
    <location>
        <begin position="1"/>
        <end position="27"/>
    </location>
</feature>
<name>A0A2S7RVC8_ENTMU</name>
<evidence type="ECO:0000256" key="1">
    <source>
        <dbReference type="SAM" id="SignalP"/>
    </source>
</evidence>
<proteinExistence type="predicted"/>
<dbReference type="Proteomes" id="UP000237934">
    <property type="component" value="Unassembled WGS sequence"/>
</dbReference>